<accession>A0A4S2KTS1</accession>
<reference evidence="3 4" key="1">
    <citation type="journal article" date="2019" name="Philos. Trans. R. Soc. Lond., B, Biol. Sci.">
        <title>Ant behaviour and brain gene expression of defending hosts depend on the ecological success of the intruding social parasite.</title>
        <authorList>
            <person name="Kaur R."/>
            <person name="Stoldt M."/>
            <person name="Jongepier E."/>
            <person name="Feldmeyer B."/>
            <person name="Menzel F."/>
            <person name="Bornberg-Bauer E."/>
            <person name="Foitzik S."/>
        </authorList>
    </citation>
    <scope>NUCLEOTIDE SEQUENCE [LARGE SCALE GENOMIC DNA]</scope>
    <source>
        <tissue evidence="3">Whole body</tissue>
    </source>
</reference>
<sequence>MGSGNWEKPAHASRSRLGDVSVVCVSHSCDVDDRGEGEGGPSGPSHAYGAVCVCYRGCYADGAVGVASIGLGIVFPPPFPGRGAKRRMGNQVARVGNTSHRKVESGAATGAGNANHGTNVAASANAVVSKSEPDHPNSHTQFFPIESLAKTLSQLSYQEGHVNGITKSVFEKYLFPTHPELSEKLFTYLHHNAHGTTAYISTTAFKQQAEKFLSVMNDQAILENYIKMYSNIKNGGNVTPEMLRALLMCCYQLAMENNSTSLCLHSQQIINAVVVSCFHGKTSLSTSYVSNWIGQHCPRLVYGLQRYVVHVLTTAYRNGKALLSKEQPQPPVEMVTPVLEKSDREFPQANLLPISYVWLLSCTLPQCYLQTNDSPKDITHALIARRTGSICPRHWTLLYNSGEHGTGANRFLHHVLGYRGPTLLIIRAASIEKDEECPTFCVCSAVEWRESHLYWGDEDSMGIQLIPSYKIMEKGPKILYLNTNIRGYPHGLRLGSDPRSPLISIDESFHSVSIAGAPYRIASLEVWGCGDMKLREKQLEIKKWQVKEAEKQRVVKLSASEWLDHPDRYLLELAGRASYNESNK</sequence>
<protein>
    <recommendedName>
        <fullName evidence="2">TLDc domain-containing protein</fullName>
    </recommendedName>
</protein>
<proteinExistence type="predicted"/>
<dbReference type="InterPro" id="IPR006571">
    <property type="entry name" value="TLDc_dom"/>
</dbReference>
<organism evidence="3 4">
    <name type="scientific">Temnothorax longispinosus</name>
    <dbReference type="NCBI Taxonomy" id="300112"/>
    <lineage>
        <taxon>Eukaryota</taxon>
        <taxon>Metazoa</taxon>
        <taxon>Ecdysozoa</taxon>
        <taxon>Arthropoda</taxon>
        <taxon>Hexapoda</taxon>
        <taxon>Insecta</taxon>
        <taxon>Pterygota</taxon>
        <taxon>Neoptera</taxon>
        <taxon>Endopterygota</taxon>
        <taxon>Hymenoptera</taxon>
        <taxon>Apocrita</taxon>
        <taxon>Aculeata</taxon>
        <taxon>Formicoidea</taxon>
        <taxon>Formicidae</taxon>
        <taxon>Myrmicinae</taxon>
        <taxon>Temnothorax</taxon>
    </lineage>
</organism>
<comment type="caution">
    <text evidence="3">The sequence shown here is derived from an EMBL/GenBank/DDBJ whole genome shotgun (WGS) entry which is preliminary data.</text>
</comment>
<evidence type="ECO:0000313" key="3">
    <source>
        <dbReference type="EMBL" id="TGZ53271.1"/>
    </source>
</evidence>
<dbReference type="Proteomes" id="UP000310200">
    <property type="component" value="Unassembled WGS sequence"/>
</dbReference>
<feature type="domain" description="TLDc" evidence="2">
    <location>
        <begin position="368"/>
        <end position="530"/>
    </location>
</feature>
<name>A0A4S2KTS1_9HYME</name>
<feature type="region of interest" description="Disordered" evidence="1">
    <location>
        <begin position="96"/>
        <end position="116"/>
    </location>
</feature>
<dbReference type="AlphaFoldDB" id="A0A4S2KTS1"/>
<keyword evidence="4" id="KW-1185">Reference proteome</keyword>
<dbReference type="Pfam" id="PF07534">
    <property type="entry name" value="TLD"/>
    <property type="match status" value="1"/>
</dbReference>
<gene>
    <name evidence="3" type="ORF">DBV15_11290</name>
</gene>
<dbReference type="SMART" id="SM00584">
    <property type="entry name" value="TLDc"/>
    <property type="match status" value="1"/>
</dbReference>
<evidence type="ECO:0000256" key="1">
    <source>
        <dbReference type="SAM" id="MobiDB-lite"/>
    </source>
</evidence>
<evidence type="ECO:0000313" key="4">
    <source>
        <dbReference type="Proteomes" id="UP000310200"/>
    </source>
</evidence>
<evidence type="ECO:0000259" key="2">
    <source>
        <dbReference type="PROSITE" id="PS51886"/>
    </source>
</evidence>
<dbReference type="EMBL" id="QBLH01001071">
    <property type="protein sequence ID" value="TGZ53271.1"/>
    <property type="molecule type" value="Genomic_DNA"/>
</dbReference>
<dbReference type="PROSITE" id="PS51886">
    <property type="entry name" value="TLDC"/>
    <property type="match status" value="1"/>
</dbReference>
<feature type="compositionally biased region" description="Low complexity" evidence="1">
    <location>
        <begin position="106"/>
        <end position="116"/>
    </location>
</feature>